<keyword evidence="1" id="KW-0812">Transmembrane</keyword>
<dbReference type="PIRSF" id="PIRSF021441">
    <property type="entry name" value="DUF1453"/>
    <property type="match status" value="1"/>
</dbReference>
<accession>A0ABR8SYY4</accession>
<dbReference type="PANTHER" id="PTHR39164:SF1">
    <property type="entry name" value="PROTEIN CCDC"/>
    <property type="match status" value="1"/>
</dbReference>
<evidence type="ECO:0000313" key="2">
    <source>
        <dbReference type="EMBL" id="MBD7968718.1"/>
    </source>
</evidence>
<dbReference type="InterPro" id="IPR031306">
    <property type="entry name" value="CcdC"/>
</dbReference>
<reference evidence="2 3" key="1">
    <citation type="submission" date="2020-08" db="EMBL/GenBank/DDBJ databases">
        <title>A Genomic Blueprint of the Chicken Gut Microbiome.</title>
        <authorList>
            <person name="Gilroy R."/>
            <person name="Ravi A."/>
            <person name="Getino M."/>
            <person name="Pursley I."/>
            <person name="Horton D.L."/>
            <person name="Alikhan N.-F."/>
            <person name="Baker D."/>
            <person name="Gharbi K."/>
            <person name="Hall N."/>
            <person name="Watson M."/>
            <person name="Adriaenssens E.M."/>
            <person name="Foster-Nyarko E."/>
            <person name="Jarju S."/>
            <person name="Secka A."/>
            <person name="Antonio M."/>
            <person name="Oren A."/>
            <person name="Chaudhuri R."/>
            <person name="La Ragione R.M."/>
            <person name="Hildebrand F."/>
            <person name="Pallen M.J."/>
        </authorList>
    </citation>
    <scope>NUCLEOTIDE SEQUENCE [LARGE SCALE GENOMIC DNA]</scope>
    <source>
        <strain evidence="2 3">Sa2BVA9</strain>
    </source>
</reference>
<dbReference type="Pfam" id="PF07301">
    <property type="entry name" value="DUF1453"/>
    <property type="match status" value="1"/>
</dbReference>
<name>A0ABR8SYY4_9BACL</name>
<dbReference type="EMBL" id="JACSQL010000004">
    <property type="protein sequence ID" value="MBD7968718.1"/>
    <property type="molecule type" value="Genomic_DNA"/>
</dbReference>
<feature type="transmembrane region" description="Helical" evidence="1">
    <location>
        <begin position="25"/>
        <end position="42"/>
    </location>
</feature>
<keyword evidence="1" id="KW-0472">Membrane</keyword>
<evidence type="ECO:0000313" key="3">
    <source>
        <dbReference type="Proteomes" id="UP000608071"/>
    </source>
</evidence>
<keyword evidence="3" id="KW-1185">Reference proteome</keyword>
<evidence type="ECO:0000256" key="1">
    <source>
        <dbReference type="SAM" id="Phobius"/>
    </source>
</evidence>
<dbReference type="PANTHER" id="PTHR39164">
    <property type="entry name" value="PROTEIN CCDC"/>
    <property type="match status" value="1"/>
</dbReference>
<sequence length="150" mass="17382">MIFIALSAIFIRMKAANRPITKRKIIIPPLGMSTGFLMFVVPQTHFPFLWAVVAFLVGWFLFAYPLIKSTKFEKRDGQIYVSSSKSFMFILLGLLTVRLLLHEFIQNYITVVQTGALFFVLAFGMLLHWRLYMLRHYNETFEAKESSTSS</sequence>
<dbReference type="InterPro" id="IPR058247">
    <property type="entry name" value="DUF1453"/>
</dbReference>
<keyword evidence="1" id="KW-1133">Transmembrane helix</keyword>
<feature type="transmembrane region" description="Helical" evidence="1">
    <location>
        <begin position="79"/>
        <end position="101"/>
    </location>
</feature>
<feature type="transmembrane region" description="Helical" evidence="1">
    <location>
        <begin position="48"/>
        <end position="67"/>
    </location>
</feature>
<gene>
    <name evidence="2" type="ORF">H9647_11650</name>
</gene>
<organism evidence="2 3">
    <name type="scientific">Paenibacillus gallinarum</name>
    <dbReference type="NCBI Taxonomy" id="2762232"/>
    <lineage>
        <taxon>Bacteria</taxon>
        <taxon>Bacillati</taxon>
        <taxon>Bacillota</taxon>
        <taxon>Bacilli</taxon>
        <taxon>Bacillales</taxon>
        <taxon>Paenibacillaceae</taxon>
        <taxon>Paenibacillus</taxon>
    </lineage>
</organism>
<protein>
    <submittedName>
        <fullName evidence="2">Cytochrome c biogenesis protein CcdC</fullName>
    </submittedName>
</protein>
<comment type="caution">
    <text evidence="2">The sequence shown here is derived from an EMBL/GenBank/DDBJ whole genome shotgun (WGS) entry which is preliminary data.</text>
</comment>
<proteinExistence type="predicted"/>
<dbReference type="Proteomes" id="UP000608071">
    <property type="component" value="Unassembled WGS sequence"/>
</dbReference>
<feature type="transmembrane region" description="Helical" evidence="1">
    <location>
        <begin position="107"/>
        <end position="127"/>
    </location>
</feature>